<keyword evidence="5 8" id="KW-1133">Transmembrane helix</keyword>
<evidence type="ECO:0000313" key="12">
    <source>
        <dbReference type="Proteomes" id="UP001596233"/>
    </source>
</evidence>
<dbReference type="Pfam" id="PF00664">
    <property type="entry name" value="ABC_membrane"/>
    <property type="match status" value="1"/>
</dbReference>
<dbReference type="GO" id="GO:0005524">
    <property type="term" value="F:ATP binding"/>
    <property type="evidence" value="ECO:0007669"/>
    <property type="project" value="UniProtKB-KW"/>
</dbReference>
<comment type="caution">
    <text evidence="11">The sequence shown here is derived from an EMBL/GenBank/DDBJ whole genome shotgun (WGS) entry which is preliminary data.</text>
</comment>
<evidence type="ECO:0000256" key="7">
    <source>
        <dbReference type="SAM" id="Coils"/>
    </source>
</evidence>
<dbReference type="PANTHER" id="PTHR43394">
    <property type="entry name" value="ATP-DEPENDENT PERMEASE MDL1, MITOCHONDRIAL"/>
    <property type="match status" value="1"/>
</dbReference>
<evidence type="ECO:0000313" key="11">
    <source>
        <dbReference type="EMBL" id="MFC6334663.1"/>
    </source>
</evidence>
<sequence>MDSPKILAQFFQKTWIAYVISIMLHGIANLIHVQFPRVLGDFTDSLQLGLLTWDGVWRSGWELLAIGVGFTVLGGIAQYLVMYTGRYFEFMNRRRLYHHFLELSERFHSKNGVGKLLSYFMNDVTAVRESISMGVNQTASSSLLLISTFVMLLATNVPLHLVLICIMPLLLIPMIVVWIGPKIKRRSLKVQEALSAMTASAEEQFAGIRVTKKFAVEPIMNERFGATVDEIRDRQLRLVRISSLFQATIPFLGSLSLIVAMVYGGYLTIQGTITLGNFVALTLYIRMLMNPLQQLGNVINVVQRARASLERLNDLLKQKRDIAEAKDAKELDPHDIDIELRNLSFSYPTEEGSKQEHEQRLALNNISLTIKQGTTFGIIGRTGSGKTTLMKLLLRLYDAPEHSIRYGKYDIRELKLSNLRESIGYVPQDGFLFSTTIRDNIAFSDRSMDNEKVVDAAQQARIYDNIMAFPDQFDTQLGERGVTLSGGQRQRTSLARGMVKDAPILILDDSVSAVDAITEAEILSNITKLRKGLTTIIIANRVSALKQADHIIVLDQGSIIQQGTHKQLIREEGLYRKLYELQEEGTHNNGTSNS</sequence>
<evidence type="ECO:0000256" key="6">
    <source>
        <dbReference type="ARBA" id="ARBA00023136"/>
    </source>
</evidence>
<evidence type="ECO:0000256" key="5">
    <source>
        <dbReference type="ARBA" id="ARBA00022989"/>
    </source>
</evidence>
<gene>
    <name evidence="11" type="ORF">ACFP56_18690</name>
</gene>
<evidence type="ECO:0000259" key="10">
    <source>
        <dbReference type="PROSITE" id="PS50929"/>
    </source>
</evidence>
<dbReference type="Pfam" id="PF00005">
    <property type="entry name" value="ABC_tran"/>
    <property type="match status" value="1"/>
</dbReference>
<evidence type="ECO:0000259" key="9">
    <source>
        <dbReference type="PROSITE" id="PS50893"/>
    </source>
</evidence>
<dbReference type="PANTHER" id="PTHR43394:SF1">
    <property type="entry name" value="ATP-BINDING CASSETTE SUB-FAMILY B MEMBER 10, MITOCHONDRIAL"/>
    <property type="match status" value="1"/>
</dbReference>
<feature type="transmembrane region" description="Helical" evidence="8">
    <location>
        <begin position="138"/>
        <end position="155"/>
    </location>
</feature>
<evidence type="ECO:0000256" key="1">
    <source>
        <dbReference type="ARBA" id="ARBA00004651"/>
    </source>
</evidence>
<dbReference type="RefSeq" id="WP_379237784.1">
    <property type="nucleotide sequence ID" value="NZ_JBHSTE010000007.1"/>
</dbReference>
<feature type="domain" description="ABC transporter" evidence="9">
    <location>
        <begin position="338"/>
        <end position="581"/>
    </location>
</feature>
<feature type="transmembrane region" description="Helical" evidence="8">
    <location>
        <begin position="161"/>
        <end position="179"/>
    </location>
</feature>
<dbReference type="EMBL" id="JBHSTE010000007">
    <property type="protein sequence ID" value="MFC6334663.1"/>
    <property type="molecule type" value="Genomic_DNA"/>
</dbReference>
<dbReference type="InterPro" id="IPR036640">
    <property type="entry name" value="ABC1_TM_sf"/>
</dbReference>
<dbReference type="PROSITE" id="PS50929">
    <property type="entry name" value="ABC_TM1F"/>
    <property type="match status" value="1"/>
</dbReference>
<accession>A0ABW1V888</accession>
<dbReference type="InterPro" id="IPR039421">
    <property type="entry name" value="Type_1_exporter"/>
</dbReference>
<keyword evidence="4 11" id="KW-0067">ATP-binding</keyword>
<proteinExistence type="predicted"/>
<evidence type="ECO:0000256" key="2">
    <source>
        <dbReference type="ARBA" id="ARBA00022692"/>
    </source>
</evidence>
<dbReference type="SUPFAM" id="SSF52540">
    <property type="entry name" value="P-loop containing nucleoside triphosphate hydrolases"/>
    <property type="match status" value="1"/>
</dbReference>
<name>A0ABW1V888_9BACL</name>
<evidence type="ECO:0000256" key="4">
    <source>
        <dbReference type="ARBA" id="ARBA00022840"/>
    </source>
</evidence>
<feature type="transmembrane region" description="Helical" evidence="8">
    <location>
        <begin position="63"/>
        <end position="85"/>
    </location>
</feature>
<feature type="transmembrane region" description="Helical" evidence="8">
    <location>
        <begin position="244"/>
        <end position="263"/>
    </location>
</feature>
<organism evidence="11 12">
    <name type="scientific">Paenibacillus septentrionalis</name>
    <dbReference type="NCBI Taxonomy" id="429342"/>
    <lineage>
        <taxon>Bacteria</taxon>
        <taxon>Bacillati</taxon>
        <taxon>Bacillota</taxon>
        <taxon>Bacilli</taxon>
        <taxon>Bacillales</taxon>
        <taxon>Paenibacillaceae</taxon>
        <taxon>Paenibacillus</taxon>
    </lineage>
</organism>
<dbReference type="Proteomes" id="UP001596233">
    <property type="component" value="Unassembled WGS sequence"/>
</dbReference>
<dbReference type="InterPro" id="IPR003439">
    <property type="entry name" value="ABC_transporter-like_ATP-bd"/>
</dbReference>
<dbReference type="CDD" id="cd18541">
    <property type="entry name" value="ABC_6TM_TmrB_like"/>
    <property type="match status" value="1"/>
</dbReference>
<dbReference type="SMART" id="SM00382">
    <property type="entry name" value="AAA"/>
    <property type="match status" value="1"/>
</dbReference>
<feature type="transmembrane region" description="Helical" evidence="8">
    <location>
        <begin position="15"/>
        <end position="35"/>
    </location>
</feature>
<protein>
    <submittedName>
        <fullName evidence="11">ABC transporter ATP-binding protein</fullName>
    </submittedName>
</protein>
<keyword evidence="2 8" id="KW-0812">Transmembrane</keyword>
<dbReference type="InterPro" id="IPR011527">
    <property type="entry name" value="ABC1_TM_dom"/>
</dbReference>
<keyword evidence="3" id="KW-0547">Nucleotide-binding</keyword>
<dbReference type="Gene3D" id="3.40.50.300">
    <property type="entry name" value="P-loop containing nucleotide triphosphate hydrolases"/>
    <property type="match status" value="1"/>
</dbReference>
<dbReference type="InterPro" id="IPR027417">
    <property type="entry name" value="P-loop_NTPase"/>
</dbReference>
<keyword evidence="6 8" id="KW-0472">Membrane</keyword>
<keyword evidence="7" id="KW-0175">Coiled coil</keyword>
<evidence type="ECO:0000256" key="3">
    <source>
        <dbReference type="ARBA" id="ARBA00022741"/>
    </source>
</evidence>
<reference evidence="12" key="1">
    <citation type="journal article" date="2019" name="Int. J. Syst. Evol. Microbiol.">
        <title>The Global Catalogue of Microorganisms (GCM) 10K type strain sequencing project: providing services to taxonomists for standard genome sequencing and annotation.</title>
        <authorList>
            <consortium name="The Broad Institute Genomics Platform"/>
            <consortium name="The Broad Institute Genome Sequencing Center for Infectious Disease"/>
            <person name="Wu L."/>
            <person name="Ma J."/>
        </authorList>
    </citation>
    <scope>NUCLEOTIDE SEQUENCE [LARGE SCALE GENOMIC DNA]</scope>
    <source>
        <strain evidence="12">PCU 280</strain>
    </source>
</reference>
<comment type="subcellular location">
    <subcellularLocation>
        <location evidence="1">Cell membrane</location>
        <topology evidence="1">Multi-pass membrane protein</topology>
    </subcellularLocation>
</comment>
<dbReference type="Gene3D" id="1.20.1560.10">
    <property type="entry name" value="ABC transporter type 1, transmembrane domain"/>
    <property type="match status" value="1"/>
</dbReference>
<evidence type="ECO:0000256" key="8">
    <source>
        <dbReference type="SAM" id="Phobius"/>
    </source>
</evidence>
<keyword evidence="12" id="KW-1185">Reference proteome</keyword>
<dbReference type="SUPFAM" id="SSF90123">
    <property type="entry name" value="ABC transporter transmembrane region"/>
    <property type="match status" value="1"/>
</dbReference>
<feature type="domain" description="ABC transmembrane type-1" evidence="10">
    <location>
        <begin position="19"/>
        <end position="304"/>
    </location>
</feature>
<feature type="coiled-coil region" evidence="7">
    <location>
        <begin position="299"/>
        <end position="329"/>
    </location>
</feature>
<dbReference type="InterPro" id="IPR003593">
    <property type="entry name" value="AAA+_ATPase"/>
</dbReference>
<dbReference type="PROSITE" id="PS50893">
    <property type="entry name" value="ABC_TRANSPORTER_2"/>
    <property type="match status" value="1"/>
</dbReference>